<dbReference type="EMBL" id="CP001810">
    <property type="protein sequence ID" value="ADL34258.1"/>
    <property type="molecule type" value="Genomic_DNA"/>
</dbReference>
<dbReference type="eggNOG" id="COG5036">
    <property type="taxonomic scope" value="Bacteria"/>
</dbReference>
<dbReference type="Proteomes" id="UP000001299">
    <property type="component" value="Chromosome 1"/>
</dbReference>
<dbReference type="HOGENOM" id="CLU_098613_0_0_9"/>
<name>E0RWG0_BUTPB</name>
<reference evidence="2 3" key="1">
    <citation type="journal article" date="2010" name="PLoS ONE">
        <title>The glycobiome of the rumen bacterium Butyrivibrio proteoclasticus B316(T) highlights adaptation to a polysaccharide-rich environment.</title>
        <authorList>
            <person name="Kelly W.J."/>
            <person name="Leahy S.C."/>
            <person name="Altermann E."/>
            <person name="Yeoman C.J."/>
            <person name="Dunne J.C."/>
            <person name="Kong Z."/>
            <person name="Pacheco D.M."/>
            <person name="Li D."/>
            <person name="Noel S.J."/>
            <person name="Moon C.D."/>
            <person name="Cookson A.L."/>
            <person name="Attwood G.T."/>
        </authorList>
    </citation>
    <scope>NUCLEOTIDE SEQUENCE [LARGE SCALE GENOMIC DNA]</scope>
    <source>
        <strain evidence="3">ATCC 51982 / DSM 14932 / B316</strain>
    </source>
</reference>
<dbReference type="CDD" id="cd07750">
    <property type="entry name" value="PolyPPase_VTC_like"/>
    <property type="match status" value="1"/>
</dbReference>
<dbReference type="InterPro" id="IPR042267">
    <property type="entry name" value="VTC_sf"/>
</dbReference>
<proteinExistence type="predicted"/>
<gene>
    <name evidence="2" type="ordered locus">bpr_I1521</name>
</gene>
<dbReference type="KEGG" id="bpb:bpr_I1521"/>
<dbReference type="GO" id="GO:0006799">
    <property type="term" value="P:polyphosphate biosynthetic process"/>
    <property type="evidence" value="ECO:0007669"/>
    <property type="project" value="UniProtKB-ARBA"/>
</dbReference>
<protein>
    <recommendedName>
        <fullName evidence="1">VTC domain-containing protein</fullName>
    </recommendedName>
</protein>
<dbReference type="AlphaFoldDB" id="E0RWG0"/>
<dbReference type="Pfam" id="PF09359">
    <property type="entry name" value="VTC"/>
    <property type="match status" value="1"/>
</dbReference>
<evidence type="ECO:0000313" key="2">
    <source>
        <dbReference type="EMBL" id="ADL34258.1"/>
    </source>
</evidence>
<dbReference type="STRING" id="515622.bpr_I1521"/>
<dbReference type="RefSeq" id="WP_013280912.1">
    <property type="nucleotide sequence ID" value="NC_014387.1"/>
</dbReference>
<sequence length="230" mass="27031">MIDVLREEKKYKISLECASSLFDKMSKVMDGDPYNGLDQYMVRSLYFDTMNDSDFAEKEMGNEYRKKIRLRVYKASAKKAKLEIKEKCGVNQRKRSLTVSKEDAIELINCNYSVLLNYDEDLAKELYYIMVTEGYRPKCVVQYMRRAFAAVENNIRITYDTELVSNEGYFDIFDENLCVYPIADKDEVILEVKYNNFLLSYIKDVLECVDKTETSNSKYCRARKYGMMEA</sequence>
<evidence type="ECO:0000259" key="1">
    <source>
        <dbReference type="Pfam" id="PF09359"/>
    </source>
</evidence>
<dbReference type="InterPro" id="IPR018966">
    <property type="entry name" value="VTC_domain"/>
</dbReference>
<feature type="domain" description="VTC" evidence="1">
    <location>
        <begin position="6"/>
        <end position="223"/>
    </location>
</feature>
<evidence type="ECO:0000313" key="3">
    <source>
        <dbReference type="Proteomes" id="UP000001299"/>
    </source>
</evidence>
<keyword evidence="3" id="KW-1185">Reference proteome</keyword>
<organism evidence="2 3">
    <name type="scientific">Butyrivibrio proteoclasticus (strain ATCC 51982 / DSM 14932 / B316)</name>
    <name type="common">Clostridium proteoclasticum</name>
    <dbReference type="NCBI Taxonomy" id="515622"/>
    <lineage>
        <taxon>Bacteria</taxon>
        <taxon>Bacillati</taxon>
        <taxon>Bacillota</taxon>
        <taxon>Clostridia</taxon>
        <taxon>Lachnospirales</taxon>
        <taxon>Lachnospiraceae</taxon>
        <taxon>Butyrivibrio</taxon>
    </lineage>
</organism>
<dbReference type="Gene3D" id="3.20.100.30">
    <property type="entry name" value="VTC, catalytic tunnel domain"/>
    <property type="match status" value="1"/>
</dbReference>
<accession>E0RWG0</accession>